<sequence length="176" mass="20498">MSSQYFEKQIQNSLSKQFCLLSKNTFCAKRLKFVSGGGQNGRKCPPIKDRGWVVRFRIETELCIGIHSSRYFNQAGLPISRHRWQYVQRALSDLGESKVSCRPIFLLLFLLLYNPCSSDSVLEDSIYAPVIFEVLRMKIEFLELFLQTSLGTRSEEEASERMFCTKLMLFCRLHFE</sequence>
<dbReference type="AlphaFoldDB" id="A0AAV4QZT2"/>
<proteinExistence type="predicted"/>
<dbReference type="Proteomes" id="UP001054837">
    <property type="component" value="Unassembled WGS sequence"/>
</dbReference>
<keyword evidence="2" id="KW-1185">Reference proteome</keyword>
<gene>
    <name evidence="1" type="ORF">CDAR_256191</name>
</gene>
<protein>
    <submittedName>
        <fullName evidence="1">Uncharacterized protein</fullName>
    </submittedName>
</protein>
<reference evidence="1 2" key="1">
    <citation type="submission" date="2021-06" db="EMBL/GenBank/DDBJ databases">
        <title>Caerostris darwini draft genome.</title>
        <authorList>
            <person name="Kono N."/>
            <person name="Arakawa K."/>
        </authorList>
    </citation>
    <scope>NUCLEOTIDE SEQUENCE [LARGE SCALE GENOMIC DNA]</scope>
</reference>
<evidence type="ECO:0000313" key="2">
    <source>
        <dbReference type="Proteomes" id="UP001054837"/>
    </source>
</evidence>
<organism evidence="1 2">
    <name type="scientific">Caerostris darwini</name>
    <dbReference type="NCBI Taxonomy" id="1538125"/>
    <lineage>
        <taxon>Eukaryota</taxon>
        <taxon>Metazoa</taxon>
        <taxon>Ecdysozoa</taxon>
        <taxon>Arthropoda</taxon>
        <taxon>Chelicerata</taxon>
        <taxon>Arachnida</taxon>
        <taxon>Araneae</taxon>
        <taxon>Araneomorphae</taxon>
        <taxon>Entelegynae</taxon>
        <taxon>Araneoidea</taxon>
        <taxon>Araneidae</taxon>
        <taxon>Caerostris</taxon>
    </lineage>
</organism>
<comment type="caution">
    <text evidence="1">The sequence shown here is derived from an EMBL/GenBank/DDBJ whole genome shotgun (WGS) entry which is preliminary data.</text>
</comment>
<accession>A0AAV4QZT2</accession>
<evidence type="ECO:0000313" key="1">
    <source>
        <dbReference type="EMBL" id="GIY14294.1"/>
    </source>
</evidence>
<name>A0AAV4QZT2_9ARAC</name>
<dbReference type="EMBL" id="BPLQ01005343">
    <property type="protein sequence ID" value="GIY14294.1"/>
    <property type="molecule type" value="Genomic_DNA"/>
</dbReference>